<keyword evidence="1" id="KW-1133">Transmembrane helix</keyword>
<evidence type="ECO:0000313" key="3">
    <source>
        <dbReference type="Proteomes" id="UP001500929"/>
    </source>
</evidence>
<feature type="transmembrane region" description="Helical" evidence="1">
    <location>
        <begin position="298"/>
        <end position="320"/>
    </location>
</feature>
<accession>A0ABP5QJ16</accession>
<evidence type="ECO:0000256" key="1">
    <source>
        <dbReference type="SAM" id="Phobius"/>
    </source>
</evidence>
<keyword evidence="1" id="KW-0472">Membrane</keyword>
<feature type="transmembrane region" description="Helical" evidence="1">
    <location>
        <begin position="127"/>
        <end position="156"/>
    </location>
</feature>
<comment type="caution">
    <text evidence="2">The sequence shown here is derived from an EMBL/GenBank/DDBJ whole genome shotgun (WGS) entry which is preliminary data.</text>
</comment>
<proteinExistence type="predicted"/>
<evidence type="ECO:0000313" key="2">
    <source>
        <dbReference type="EMBL" id="GAA2234426.1"/>
    </source>
</evidence>
<dbReference type="Proteomes" id="UP001500929">
    <property type="component" value="Unassembled WGS sequence"/>
</dbReference>
<feature type="transmembrane region" description="Helical" evidence="1">
    <location>
        <begin position="95"/>
        <end position="121"/>
    </location>
</feature>
<reference evidence="3" key="1">
    <citation type="journal article" date="2019" name="Int. J. Syst. Evol. Microbiol.">
        <title>The Global Catalogue of Microorganisms (GCM) 10K type strain sequencing project: providing services to taxonomists for standard genome sequencing and annotation.</title>
        <authorList>
            <consortium name="The Broad Institute Genomics Platform"/>
            <consortium name="The Broad Institute Genome Sequencing Center for Infectious Disease"/>
            <person name="Wu L."/>
            <person name="Ma J."/>
        </authorList>
    </citation>
    <scope>NUCLEOTIDE SEQUENCE [LARGE SCALE GENOMIC DNA]</scope>
    <source>
        <strain evidence="3">JCM 16117</strain>
    </source>
</reference>
<protein>
    <recommendedName>
        <fullName evidence="4">ABC transporter permease</fullName>
    </recommendedName>
</protein>
<feature type="transmembrane region" description="Helical" evidence="1">
    <location>
        <begin position="20"/>
        <end position="42"/>
    </location>
</feature>
<keyword evidence="3" id="KW-1185">Reference proteome</keyword>
<sequence>METEAGGVSGGLSRALRRPAWYVVYGVVLAASLVTAVVLWMFEGLSSGHMAGLVFSGVVYLVLGAAFVVVPLLGRVRGAELAGLTVPGGGSTGVLALWMVRFVLTLGLVAAAFPVLAIAALAGGVSIGTFVVALGVVVLELAVLTALVVGLAVLAARTALGVLLGYAAVAVLAVVTLVAAPLVGTVKDVTETVTTIPSEYDEESETVVCLDPVVTTEVTATALPNWVVLVLNPFVVVGDAAAGDVDEYGQPRDWFGTVATDLRQAHTPVPIERLDDECGENATGPLPEHPVAQLGAPLWYVGLAVHVVLGAGVLAAAVLVQRRRAGATRSA</sequence>
<dbReference type="EMBL" id="BAAAQY010000005">
    <property type="protein sequence ID" value="GAA2234426.1"/>
    <property type="molecule type" value="Genomic_DNA"/>
</dbReference>
<gene>
    <name evidence="2" type="ORF">GCM10009851_19310</name>
</gene>
<feature type="transmembrane region" description="Helical" evidence="1">
    <location>
        <begin position="163"/>
        <end position="183"/>
    </location>
</feature>
<feature type="transmembrane region" description="Helical" evidence="1">
    <location>
        <begin position="54"/>
        <end position="74"/>
    </location>
</feature>
<evidence type="ECO:0008006" key="4">
    <source>
        <dbReference type="Google" id="ProtNLM"/>
    </source>
</evidence>
<name>A0ABP5QJ16_9MICO</name>
<organism evidence="2 3">
    <name type="scientific">Herbiconiux moechotypicola</name>
    <dbReference type="NCBI Taxonomy" id="637393"/>
    <lineage>
        <taxon>Bacteria</taxon>
        <taxon>Bacillati</taxon>
        <taxon>Actinomycetota</taxon>
        <taxon>Actinomycetes</taxon>
        <taxon>Micrococcales</taxon>
        <taxon>Microbacteriaceae</taxon>
        <taxon>Herbiconiux</taxon>
    </lineage>
</organism>
<keyword evidence="1" id="KW-0812">Transmembrane</keyword>